<reference evidence="1 2" key="1">
    <citation type="submission" date="2017-09" db="EMBL/GenBank/DDBJ databases">
        <authorList>
            <person name="Ehlers B."/>
            <person name="Leendertz F.H."/>
        </authorList>
    </citation>
    <scope>NUCLEOTIDE SEQUENCE [LARGE SCALE GENOMIC DNA]</scope>
    <source>
        <strain evidence="1 2">DSM 45537</strain>
    </source>
</reference>
<evidence type="ECO:0000313" key="2">
    <source>
        <dbReference type="Proteomes" id="UP000219565"/>
    </source>
</evidence>
<evidence type="ECO:0000313" key="1">
    <source>
        <dbReference type="EMBL" id="SNY81259.1"/>
    </source>
</evidence>
<evidence type="ECO:0008006" key="3">
    <source>
        <dbReference type="Google" id="ProtNLM"/>
    </source>
</evidence>
<name>A0A285L8H7_9NOCA</name>
<dbReference type="RefSeq" id="WP_143861421.1">
    <property type="nucleotide sequence ID" value="NZ_OBEG01000002.1"/>
</dbReference>
<sequence>METEGQDFEPPYLAGFFILLPDAIPIPDGSTVTFTTDEPEPLLNETAMQIRRGVPPLPEGFQGSNFVSMRFLQMADNKANPIESDKQILEDAVARICPLQGEPFVLPPHLRDSRIRTVVEMVTFVARPEDRIATADKPDPLTRCLEKLFEFHRAYRALEKMPCEELTYKRLFPTVIKTRRLHGDEAPTLDGVMLLDIRPNRMGTLAEAIDDADFGPVMSALSRLSVGDPAMSYLERIADARYAFDELGKNAEAAVSLAIACEVIFDGLLGMILWELQTPEAEAAEIFSRDIVPRIKNEYASRLGGNWSLSGGPVGAWYESVAGLRNRVVHSGYQPARGEVRHCFDVVSGLASFILDRLYEKSFKYPVTAWNFLGEDGFAARGGASRRTREWLDDQTETPGAVVRRYVAWRTGVDSLIQRRRKATT</sequence>
<dbReference type="OrthoDB" id="5117020at2"/>
<accession>A0A285L8H7</accession>
<protein>
    <recommendedName>
        <fullName evidence="3">Apea-like HEPN domain-containing protein</fullName>
    </recommendedName>
</protein>
<gene>
    <name evidence="1" type="ORF">SAMN04244553_2846</name>
</gene>
<keyword evidence="2" id="KW-1185">Reference proteome</keyword>
<proteinExistence type="predicted"/>
<dbReference type="Proteomes" id="UP000219565">
    <property type="component" value="Unassembled WGS sequence"/>
</dbReference>
<dbReference type="AlphaFoldDB" id="A0A285L8H7"/>
<organism evidence="1 2">
    <name type="scientific">Nocardia amikacinitolerans</name>
    <dbReference type="NCBI Taxonomy" id="756689"/>
    <lineage>
        <taxon>Bacteria</taxon>
        <taxon>Bacillati</taxon>
        <taxon>Actinomycetota</taxon>
        <taxon>Actinomycetes</taxon>
        <taxon>Mycobacteriales</taxon>
        <taxon>Nocardiaceae</taxon>
        <taxon>Nocardia</taxon>
    </lineage>
</organism>
<dbReference type="EMBL" id="OBEG01000002">
    <property type="protein sequence ID" value="SNY81259.1"/>
    <property type="molecule type" value="Genomic_DNA"/>
</dbReference>